<reference evidence="2 3" key="1">
    <citation type="submission" date="2021-06" db="EMBL/GenBank/DDBJ databases">
        <title>Bacterium isolated from marine sediment.</title>
        <authorList>
            <person name="Zhu K.-L."/>
            <person name="Du Z.-J."/>
            <person name="Liang Q.-Y."/>
        </authorList>
    </citation>
    <scope>NUCLEOTIDE SEQUENCE [LARGE SCALE GENOMIC DNA]</scope>
    <source>
        <strain evidence="2 3">A346</strain>
    </source>
</reference>
<name>A0ABS6M7Z4_9GAMM</name>
<dbReference type="InterPro" id="IPR002733">
    <property type="entry name" value="AMMECR1_domain"/>
</dbReference>
<evidence type="ECO:0000313" key="2">
    <source>
        <dbReference type="EMBL" id="MBV0931907.1"/>
    </source>
</evidence>
<organism evidence="2 3">
    <name type="scientific">Marinobacterium weihaiense</name>
    <dbReference type="NCBI Taxonomy" id="2851016"/>
    <lineage>
        <taxon>Bacteria</taxon>
        <taxon>Pseudomonadati</taxon>
        <taxon>Pseudomonadota</taxon>
        <taxon>Gammaproteobacteria</taxon>
        <taxon>Oceanospirillales</taxon>
        <taxon>Oceanospirillaceae</taxon>
        <taxon>Marinobacterium</taxon>
    </lineage>
</organism>
<dbReference type="PROSITE" id="PS51112">
    <property type="entry name" value="AMMECR1"/>
    <property type="match status" value="1"/>
</dbReference>
<dbReference type="EMBL" id="JAHQZT010000001">
    <property type="protein sequence ID" value="MBV0931907.1"/>
    <property type="molecule type" value="Genomic_DNA"/>
</dbReference>
<dbReference type="RefSeq" id="WP_217333327.1">
    <property type="nucleotide sequence ID" value="NZ_JAHQZT010000001.1"/>
</dbReference>
<keyword evidence="3" id="KW-1185">Reference proteome</keyword>
<protein>
    <submittedName>
        <fullName evidence="2">AmmeMemoRadiSam system protein A</fullName>
    </submittedName>
</protein>
<sequence>MSVIEYSTDQQQYLLALARRGVCQSVLVGSVDMPDITSLPAFLRHWGACFVSLTEQGRLRGCIGSLEASRPLAHDVLHNACGAALHDYRFAPLNTPEPILITLSVLSPLEVFTFSDEADLLRQLVPGRDGLLLQAGQHRATFLPQVWESFSQPDEFVQALKRKAGLADDFWSDQVRVWRYSSVSFAETEERPACE</sequence>
<proteinExistence type="predicted"/>
<dbReference type="PANTHER" id="PTHR13016:SF0">
    <property type="entry name" value="AMME SYNDROME CANDIDATE GENE 1 PROTEIN"/>
    <property type="match status" value="1"/>
</dbReference>
<dbReference type="InterPro" id="IPR023473">
    <property type="entry name" value="AMMECR1"/>
</dbReference>
<dbReference type="Pfam" id="PF01871">
    <property type="entry name" value="AMMECR1"/>
    <property type="match status" value="1"/>
</dbReference>
<comment type="caution">
    <text evidence="2">The sequence shown here is derived from an EMBL/GenBank/DDBJ whole genome shotgun (WGS) entry which is preliminary data.</text>
</comment>
<dbReference type="Proteomes" id="UP000755551">
    <property type="component" value="Unassembled WGS sequence"/>
</dbReference>
<evidence type="ECO:0000259" key="1">
    <source>
        <dbReference type="PROSITE" id="PS51112"/>
    </source>
</evidence>
<feature type="domain" description="AMMECR1" evidence="1">
    <location>
        <begin position="9"/>
        <end position="195"/>
    </location>
</feature>
<dbReference type="PANTHER" id="PTHR13016">
    <property type="entry name" value="AMMECR1 HOMOLOG"/>
    <property type="match status" value="1"/>
</dbReference>
<dbReference type="InterPro" id="IPR027623">
    <property type="entry name" value="AmmeMemoSam_A"/>
</dbReference>
<accession>A0ABS6M7Z4</accession>
<gene>
    <name evidence="2" type="primary">amrA</name>
    <name evidence="2" type="ORF">KTN04_00945</name>
</gene>
<evidence type="ECO:0000313" key="3">
    <source>
        <dbReference type="Proteomes" id="UP000755551"/>
    </source>
</evidence>
<dbReference type="NCBIfam" id="TIGR04335">
    <property type="entry name" value="AmmeMemoSam_A"/>
    <property type="match status" value="1"/>
</dbReference>